<comment type="caution">
    <text evidence="5">The sequence shown here is derived from an EMBL/GenBank/DDBJ whole genome shotgun (WGS) entry which is preliminary data.</text>
</comment>
<dbReference type="InterPro" id="IPR011547">
    <property type="entry name" value="SLC26A/SulP_dom"/>
</dbReference>
<dbReference type="InterPro" id="IPR001902">
    <property type="entry name" value="SLC26A/SulP_fam"/>
</dbReference>
<name>A0A7D9KBE1_PARCT</name>
<keyword evidence="2" id="KW-0812">Transmembrane</keyword>
<evidence type="ECO:0000256" key="1">
    <source>
        <dbReference type="ARBA" id="ARBA00004141"/>
    </source>
</evidence>
<dbReference type="GO" id="GO:0008271">
    <property type="term" value="F:secondary active sulfate transmembrane transporter activity"/>
    <property type="evidence" value="ECO:0007669"/>
    <property type="project" value="InterPro"/>
</dbReference>
<reference evidence="5" key="1">
    <citation type="submission" date="2020-04" db="EMBL/GenBank/DDBJ databases">
        <authorList>
            <person name="Alioto T."/>
            <person name="Alioto T."/>
            <person name="Gomez Garrido J."/>
        </authorList>
    </citation>
    <scope>NUCLEOTIDE SEQUENCE</scope>
    <source>
        <strain evidence="5">A484AB</strain>
    </source>
</reference>
<dbReference type="AlphaFoldDB" id="A0A7D9KBE1"/>
<dbReference type="InterPro" id="IPR018045">
    <property type="entry name" value="S04_transporter_CS"/>
</dbReference>
<keyword evidence="6" id="KW-1185">Reference proteome</keyword>
<dbReference type="NCBIfam" id="TIGR00815">
    <property type="entry name" value="sulP"/>
    <property type="match status" value="1"/>
</dbReference>
<protein>
    <submittedName>
        <fullName evidence="5">Sulfate transporter-like isoform X1</fullName>
    </submittedName>
</protein>
<evidence type="ECO:0000313" key="5">
    <source>
        <dbReference type="EMBL" id="CAB4043924.1"/>
    </source>
</evidence>
<dbReference type="InterPro" id="IPR036513">
    <property type="entry name" value="STAS_dom_sf"/>
</dbReference>
<evidence type="ECO:0000256" key="4">
    <source>
        <dbReference type="ARBA" id="ARBA00023136"/>
    </source>
</evidence>
<dbReference type="Pfam" id="PF00916">
    <property type="entry name" value="Sulfate_transp"/>
    <property type="match status" value="1"/>
</dbReference>
<accession>A0A7D9KBE1</accession>
<feature type="non-terminal residue" evidence="5">
    <location>
        <position position="513"/>
    </location>
</feature>
<evidence type="ECO:0000256" key="3">
    <source>
        <dbReference type="ARBA" id="ARBA00022989"/>
    </source>
</evidence>
<dbReference type="EMBL" id="CACRXK020033561">
    <property type="protein sequence ID" value="CAB4043924.1"/>
    <property type="molecule type" value="Genomic_DNA"/>
</dbReference>
<evidence type="ECO:0000313" key="6">
    <source>
        <dbReference type="Proteomes" id="UP001152795"/>
    </source>
</evidence>
<dbReference type="OrthoDB" id="288203at2759"/>
<proteinExistence type="predicted"/>
<sequence>MCVFWQKITSNYGQNGRKRFCFTGLAYALLASLSPIVGLYTSFLPVLIYFVLGTSRHLAVGTFAIISTMVGEVCDREVTKHLPGSMGNLSLNSSTGDNLDSSMDDAKLQIAISLTLLVGIIQAAMGLVHLGFITVYLSRPLVSGFTTGAAFIVFTSQVKYFFGMKPPSYAGAFALPKTYIYIFKNISETNVAALLTGIICVILLALVDYLNRRYQSRLPFPIPSQLLVIIIGSFVSHQANLNSAFDVSVVGSIPRGLPPFSVPKHKYFTDLIVDALLISIVAATTNLSLVKLFSQKHEYKTDSNQELLAYGTVNIISSFFSSFVSSGSLSRSVVQESMGKTQIASLISSFVILLVLLFIAPLFEPLPKPVLAAIVVVSLRKLFMQFEQLKTIGRISIIDAMVWLISCFAVILLGIVMGLNIGFGITLLSIIHRSSHAKVKTLGHLRQTDLYRDRELCLGTKTIKGIRVLQFQGALIFVNAEELLDTMVEMMREKCPGRHKTDSISISVSAEPE</sequence>
<keyword evidence="3" id="KW-1133">Transmembrane helix</keyword>
<dbReference type="GO" id="GO:0016020">
    <property type="term" value="C:membrane"/>
    <property type="evidence" value="ECO:0007669"/>
    <property type="project" value="UniProtKB-SubCell"/>
</dbReference>
<dbReference type="Gene3D" id="3.30.750.24">
    <property type="entry name" value="STAS domain"/>
    <property type="match status" value="1"/>
</dbReference>
<organism evidence="5 6">
    <name type="scientific">Paramuricea clavata</name>
    <name type="common">Red gorgonian</name>
    <name type="synonym">Violescent sea-whip</name>
    <dbReference type="NCBI Taxonomy" id="317549"/>
    <lineage>
        <taxon>Eukaryota</taxon>
        <taxon>Metazoa</taxon>
        <taxon>Cnidaria</taxon>
        <taxon>Anthozoa</taxon>
        <taxon>Octocorallia</taxon>
        <taxon>Malacalcyonacea</taxon>
        <taxon>Plexauridae</taxon>
        <taxon>Paramuricea</taxon>
    </lineage>
</organism>
<dbReference type="PROSITE" id="PS01130">
    <property type="entry name" value="SLC26A"/>
    <property type="match status" value="1"/>
</dbReference>
<gene>
    <name evidence="5" type="ORF">PACLA_8A089329</name>
</gene>
<dbReference type="Proteomes" id="UP001152795">
    <property type="component" value="Unassembled WGS sequence"/>
</dbReference>
<evidence type="ECO:0000256" key="2">
    <source>
        <dbReference type="ARBA" id="ARBA00022692"/>
    </source>
</evidence>
<comment type="subcellular location">
    <subcellularLocation>
        <location evidence="1">Membrane</location>
        <topology evidence="1">Multi-pass membrane protein</topology>
    </subcellularLocation>
</comment>
<dbReference type="PANTHER" id="PTHR11814">
    <property type="entry name" value="SULFATE TRANSPORTER"/>
    <property type="match status" value="1"/>
</dbReference>
<keyword evidence="4" id="KW-0472">Membrane</keyword>